<dbReference type="OrthoDB" id="272139at2759"/>
<protein>
    <recommendedName>
        <fullName evidence="4 13">GPI ethanolamine phosphate transferase 2</fullName>
    </recommendedName>
</protein>
<feature type="transmembrane region" description="Helical" evidence="13">
    <location>
        <begin position="648"/>
        <end position="671"/>
    </location>
</feature>
<dbReference type="EMBL" id="MU004197">
    <property type="protein sequence ID" value="KAF2490399.1"/>
    <property type="molecule type" value="Genomic_DNA"/>
</dbReference>
<feature type="transmembrane region" description="Helical" evidence="13">
    <location>
        <begin position="498"/>
        <end position="515"/>
    </location>
</feature>
<evidence type="ECO:0000256" key="2">
    <source>
        <dbReference type="ARBA" id="ARBA00004687"/>
    </source>
</evidence>
<dbReference type="Pfam" id="PF19316">
    <property type="entry name" value="PIGO_PIGG"/>
    <property type="match status" value="1"/>
</dbReference>
<dbReference type="InterPro" id="IPR017850">
    <property type="entry name" value="Alkaline_phosphatase_core_sf"/>
</dbReference>
<feature type="transmembrane region" description="Helical" evidence="13">
    <location>
        <begin position="559"/>
        <end position="577"/>
    </location>
</feature>
<evidence type="ECO:0000259" key="14">
    <source>
        <dbReference type="Pfam" id="PF19316"/>
    </source>
</evidence>
<dbReference type="UniPathway" id="UPA00196"/>
<feature type="transmembrane region" description="Helical" evidence="13">
    <location>
        <begin position="860"/>
        <end position="883"/>
    </location>
</feature>
<feature type="transmembrane region" description="Helical" evidence="13">
    <location>
        <begin position="895"/>
        <end position="920"/>
    </location>
</feature>
<reference evidence="15" key="1">
    <citation type="journal article" date="2020" name="Stud. Mycol.">
        <title>101 Dothideomycetes genomes: a test case for predicting lifestyles and emergence of pathogens.</title>
        <authorList>
            <person name="Haridas S."/>
            <person name="Albert R."/>
            <person name="Binder M."/>
            <person name="Bloem J."/>
            <person name="Labutti K."/>
            <person name="Salamov A."/>
            <person name="Andreopoulos B."/>
            <person name="Baker S."/>
            <person name="Barry K."/>
            <person name="Bills G."/>
            <person name="Bluhm B."/>
            <person name="Cannon C."/>
            <person name="Castanera R."/>
            <person name="Culley D."/>
            <person name="Daum C."/>
            <person name="Ezra D."/>
            <person name="Gonzalez J."/>
            <person name="Henrissat B."/>
            <person name="Kuo A."/>
            <person name="Liang C."/>
            <person name="Lipzen A."/>
            <person name="Lutzoni F."/>
            <person name="Magnuson J."/>
            <person name="Mondo S."/>
            <person name="Nolan M."/>
            <person name="Ohm R."/>
            <person name="Pangilinan J."/>
            <person name="Park H.-J."/>
            <person name="Ramirez L."/>
            <person name="Alfaro M."/>
            <person name="Sun H."/>
            <person name="Tritt A."/>
            <person name="Yoshinaga Y."/>
            <person name="Zwiers L.-H."/>
            <person name="Turgeon B."/>
            <person name="Goodwin S."/>
            <person name="Spatafora J."/>
            <person name="Crous P."/>
            <person name="Grigoriev I."/>
        </authorList>
    </citation>
    <scope>NUCLEOTIDE SEQUENCE</scope>
    <source>
        <strain evidence="15">CBS 269.34</strain>
    </source>
</reference>
<comment type="similarity">
    <text evidence="3 13">Belongs to the PIGG/PIGN/PIGO family. PIGG subfamily.</text>
</comment>
<comment type="pathway">
    <text evidence="2 13">Glycolipid biosynthesis; glycosylphosphatidylinositol-anchor biosynthesis.</text>
</comment>
<keyword evidence="6 13" id="KW-0808">Transferase</keyword>
<dbReference type="InterPro" id="IPR002591">
    <property type="entry name" value="Phosphodiest/P_Trfase"/>
</dbReference>
<feature type="transmembrane region" description="Helical" evidence="13">
    <location>
        <begin position="722"/>
        <end position="748"/>
    </location>
</feature>
<keyword evidence="7 13" id="KW-0812">Transmembrane</keyword>
<evidence type="ECO:0000256" key="9">
    <source>
        <dbReference type="ARBA" id="ARBA00022989"/>
    </source>
</evidence>
<evidence type="ECO:0000256" key="3">
    <source>
        <dbReference type="ARBA" id="ARBA00005315"/>
    </source>
</evidence>
<evidence type="ECO:0000256" key="8">
    <source>
        <dbReference type="ARBA" id="ARBA00022824"/>
    </source>
</evidence>
<feature type="transmembrane region" description="Helical" evidence="13">
    <location>
        <begin position="769"/>
        <end position="789"/>
    </location>
</feature>
<feature type="domain" description="GPI ethanolamine phosphate transferase 2 C-terminal" evidence="14">
    <location>
        <begin position="435"/>
        <end position="922"/>
    </location>
</feature>
<evidence type="ECO:0000256" key="5">
    <source>
        <dbReference type="ARBA" id="ARBA00022502"/>
    </source>
</evidence>
<name>A0A6A6QE68_9PEZI</name>
<evidence type="ECO:0000256" key="10">
    <source>
        <dbReference type="ARBA" id="ARBA00023136"/>
    </source>
</evidence>
<evidence type="ECO:0000256" key="11">
    <source>
        <dbReference type="ARBA" id="ARBA00023180"/>
    </source>
</evidence>
<feature type="transmembrane region" description="Helical" evidence="13">
    <location>
        <begin position="7"/>
        <end position="31"/>
    </location>
</feature>
<comment type="subcellular location">
    <subcellularLocation>
        <location evidence="1 13">Endoplasmic reticulum membrane</location>
        <topology evidence="1 13">Multi-pass membrane protein</topology>
    </subcellularLocation>
</comment>
<feature type="transmembrane region" description="Helical" evidence="13">
    <location>
        <begin position="443"/>
        <end position="462"/>
    </location>
</feature>
<dbReference type="Gene3D" id="3.40.720.10">
    <property type="entry name" value="Alkaline Phosphatase, subunit A"/>
    <property type="match status" value="1"/>
</dbReference>
<evidence type="ECO:0000256" key="7">
    <source>
        <dbReference type="ARBA" id="ARBA00022692"/>
    </source>
</evidence>
<sequence>MGVRANSLFLTTANLILPASILIFAAAFFPYKPFLPGLAKYEDIGYGAPPSAPFDKVIFMVVDALRSDFVYSEKSGFKFTQSLISSGAAIPFTAHATSPTITMPRVKAITTGSIPSFLDVILNFAESDTTSTLAHQDTWLAQLKAKEGGKLVMYGDDTWLKLFPDTFSRADGTSSFFVSDFTEVDNNVTRHVPGELLNSDWNAMIMHYLGLDHIGHKAGPNSPNMIPKQIEMDGIVQQIYDAIEGETHLENALFVLAGDHGMNDGGNHGGSAPGETSPALVFISPKLKTITNGVECPITPRQEFDYYTKIEQSDIAPTLAGLLGFPVPLNNLGVFIPDFLQFWDQGTDRAQILLGNARQIKNIVQATFPNADFEYDQSDIPVTCAGLSTGDELACKWRKNLHIVATYDEEFVAEIGLNSLLEFCRKAQDVMSSTASNYDVSRLLVGCAIAFVSVVLTLLSMIKSLSKPTSTGVFFALALLLYGIMMFASSYVEEEQHFWYWTTSAWFFYLFIYGSRKKEQESFALHPALMLLICVRLMRRWNQTGQKYAGAPDIVHSDFLNNPLMLWSLIGATYLATTLRLSRQVARSVSESEDDSEDGISEAHKLIGALVMMPLGFTAFLFKLGFTAKDAPELVEGMTSALLDWVDSLSLVAISRAIFWGIGGSLLWLTINEWRKSRARKGARGSGTLAAALFDFLSLFLITQTRAQNIPLHLIFRGMLFFLAHLDLTTTQITLSSLLLSHASFFALGNSNAISSIDLSNAYNGVSGYNVIAVGVLLFASNWAGPIYWASYGTLLLSAHDSDIAEASQSSQKQNKNVKSWVAAERKQLHSLAVATSLPDLNEEGSGKGEGEERLFFNHLALLTLFTATGLLAVQVACTVLRTHLFIWTVFSPKYLYAMAWGLAFHLGINVGWGSLVWWVGRW</sequence>
<feature type="non-terminal residue" evidence="15">
    <location>
        <position position="923"/>
    </location>
</feature>
<feature type="transmembrane region" description="Helical" evidence="13">
    <location>
        <begin position="474"/>
        <end position="492"/>
    </location>
</feature>
<evidence type="ECO:0000256" key="4">
    <source>
        <dbReference type="ARBA" id="ARBA00020830"/>
    </source>
</evidence>
<dbReference type="GO" id="GO:0005789">
    <property type="term" value="C:endoplasmic reticulum membrane"/>
    <property type="evidence" value="ECO:0007669"/>
    <property type="project" value="UniProtKB-SubCell"/>
</dbReference>
<keyword evidence="16" id="KW-1185">Reference proteome</keyword>
<dbReference type="CDD" id="cd16024">
    <property type="entry name" value="GPI_EPT_2"/>
    <property type="match status" value="1"/>
</dbReference>
<dbReference type="SUPFAM" id="SSF53649">
    <property type="entry name" value="Alkaline phosphatase-like"/>
    <property type="match status" value="1"/>
</dbReference>
<keyword evidence="11" id="KW-0325">Glycoprotein</keyword>
<dbReference type="Pfam" id="PF01663">
    <property type="entry name" value="Phosphodiest"/>
    <property type="match status" value="1"/>
</dbReference>
<dbReference type="AlphaFoldDB" id="A0A6A6QE68"/>
<feature type="transmembrane region" description="Helical" evidence="13">
    <location>
        <begin position="522"/>
        <end position="539"/>
    </location>
</feature>
<dbReference type="InterPro" id="IPR039527">
    <property type="entry name" value="PIGG/GPI7"/>
</dbReference>
<dbReference type="FunFam" id="3.40.720.10:FF:000045">
    <property type="entry name" value="GPI ethanolamine phosphate transferase 2"/>
    <property type="match status" value="1"/>
</dbReference>
<dbReference type="PANTHER" id="PTHR23072:SF0">
    <property type="entry name" value="GPI ETHANOLAMINE PHOSPHATE TRANSFERASE 2"/>
    <property type="match status" value="1"/>
</dbReference>
<proteinExistence type="inferred from homology"/>
<dbReference type="InterPro" id="IPR045687">
    <property type="entry name" value="PIGG/GPI7_C"/>
</dbReference>
<dbReference type="GO" id="GO:0051267">
    <property type="term" value="F:CP2 mannose-ethanolamine phosphotransferase activity"/>
    <property type="evidence" value="ECO:0007669"/>
    <property type="project" value="TreeGrafter"/>
</dbReference>
<accession>A0A6A6QE68</accession>
<keyword evidence="9 13" id="KW-1133">Transmembrane helix</keyword>
<dbReference type="Proteomes" id="UP000799750">
    <property type="component" value="Unassembled WGS sequence"/>
</dbReference>
<organism evidence="15 16">
    <name type="scientific">Lophium mytilinum</name>
    <dbReference type="NCBI Taxonomy" id="390894"/>
    <lineage>
        <taxon>Eukaryota</taxon>
        <taxon>Fungi</taxon>
        <taxon>Dikarya</taxon>
        <taxon>Ascomycota</taxon>
        <taxon>Pezizomycotina</taxon>
        <taxon>Dothideomycetes</taxon>
        <taxon>Pleosporomycetidae</taxon>
        <taxon>Mytilinidiales</taxon>
        <taxon>Mytilinidiaceae</taxon>
        <taxon>Lophium</taxon>
    </lineage>
</organism>
<keyword evidence="10 13" id="KW-0472">Membrane</keyword>
<keyword evidence="8 13" id="KW-0256">Endoplasmic reticulum</keyword>
<gene>
    <name evidence="15" type="ORF">BU16DRAFT_494374</name>
</gene>
<evidence type="ECO:0000313" key="16">
    <source>
        <dbReference type="Proteomes" id="UP000799750"/>
    </source>
</evidence>
<dbReference type="PANTHER" id="PTHR23072">
    <property type="entry name" value="PHOSPHATIDYLINOSITOL GLYCAN-RELATED"/>
    <property type="match status" value="1"/>
</dbReference>
<dbReference type="GO" id="GO:0006506">
    <property type="term" value="P:GPI anchor biosynthetic process"/>
    <property type="evidence" value="ECO:0007669"/>
    <property type="project" value="UniProtKB-UniPathway"/>
</dbReference>
<evidence type="ECO:0000256" key="13">
    <source>
        <dbReference type="RuleBase" id="RU367106"/>
    </source>
</evidence>
<comment type="function">
    <text evidence="12 13">Ethanolamine phosphate transferase involved in glycosylphosphatidylinositol-anchor biosynthesis. Transfers ethanolamine phosphate to the GPI second mannose.</text>
</comment>
<dbReference type="InterPro" id="IPR037674">
    <property type="entry name" value="PIG-G_N"/>
</dbReference>
<evidence type="ECO:0000256" key="12">
    <source>
        <dbReference type="ARBA" id="ARBA00056729"/>
    </source>
</evidence>
<evidence type="ECO:0000256" key="1">
    <source>
        <dbReference type="ARBA" id="ARBA00004477"/>
    </source>
</evidence>
<keyword evidence="5 13" id="KW-0337">GPI-anchor biosynthesis</keyword>
<evidence type="ECO:0000256" key="6">
    <source>
        <dbReference type="ARBA" id="ARBA00022679"/>
    </source>
</evidence>
<feature type="transmembrane region" description="Helical" evidence="13">
    <location>
        <begin position="606"/>
        <end position="628"/>
    </location>
</feature>
<evidence type="ECO:0000313" key="15">
    <source>
        <dbReference type="EMBL" id="KAF2490399.1"/>
    </source>
</evidence>